<dbReference type="Gene3D" id="3.90.190.10">
    <property type="entry name" value="Protein tyrosine phosphatase superfamily"/>
    <property type="match status" value="1"/>
</dbReference>
<gene>
    <name evidence="2" type="ORF">Tco025E_01397</name>
</gene>
<evidence type="ECO:0000313" key="2">
    <source>
        <dbReference type="EMBL" id="RNF26274.1"/>
    </source>
</evidence>
<dbReference type="GeneID" id="40315008"/>
<reference evidence="2 3" key="1">
    <citation type="journal article" date="2018" name="BMC Genomics">
        <title>Genomic comparison of Trypanosoma conorhini and Trypanosoma rangeli to Trypanosoma cruzi strains of high and low virulence.</title>
        <authorList>
            <person name="Bradwell K.R."/>
            <person name="Koparde V.N."/>
            <person name="Matveyev A.V."/>
            <person name="Serrano M.G."/>
            <person name="Alves J.M."/>
            <person name="Parikh H."/>
            <person name="Huang B."/>
            <person name="Lee V."/>
            <person name="Espinosa-Alvarez O."/>
            <person name="Ortiz P.A."/>
            <person name="Costa-Martins A.G."/>
            <person name="Teixeira M.M."/>
            <person name="Buck G.A."/>
        </authorList>
    </citation>
    <scope>NUCLEOTIDE SEQUENCE [LARGE SCALE GENOMIC DNA]</scope>
    <source>
        <strain evidence="2 3">025E</strain>
    </source>
</reference>
<dbReference type="RefSeq" id="XP_029231480.1">
    <property type="nucleotide sequence ID" value="XM_029368335.1"/>
</dbReference>
<name>A0A3S5IUJ7_9TRYP</name>
<dbReference type="InterPro" id="IPR029021">
    <property type="entry name" value="Prot-tyrosine_phosphatase-like"/>
</dbReference>
<organism evidence="2 3">
    <name type="scientific">Trypanosoma conorhini</name>
    <dbReference type="NCBI Taxonomy" id="83891"/>
    <lineage>
        <taxon>Eukaryota</taxon>
        <taxon>Discoba</taxon>
        <taxon>Euglenozoa</taxon>
        <taxon>Kinetoplastea</taxon>
        <taxon>Metakinetoplastina</taxon>
        <taxon>Trypanosomatida</taxon>
        <taxon>Trypanosomatidae</taxon>
        <taxon>Trypanosoma</taxon>
    </lineage>
</organism>
<dbReference type="OrthoDB" id="250892at2759"/>
<dbReference type="AlphaFoldDB" id="A0A3S5IUJ7"/>
<dbReference type="Proteomes" id="UP000284403">
    <property type="component" value="Unassembled WGS sequence"/>
</dbReference>
<proteinExistence type="predicted"/>
<protein>
    <submittedName>
        <fullName evidence="2">Uncharacterized protein</fullName>
    </submittedName>
</protein>
<accession>A0A3S5IUJ7</accession>
<dbReference type="EMBL" id="MKKU01000049">
    <property type="protein sequence ID" value="RNF26274.1"/>
    <property type="molecule type" value="Genomic_DNA"/>
</dbReference>
<sequence length="376" mass="41640">MSRLRREDEHKLRELTELAAAVGRQNLPEDDQLVMLYLEDRYNKFLEEGLRKLRGERHGGGSGGGATGLSSLFRIRTVKSPSRRAHSAQPPSSATNPHSAEGSAAATVRTPSGCSEASPPRPLAGKLWTWVLDDLVVGGVPHADAREDGAGHMLELWRQCLARGGSMLAVVSCLEVGESIPPGFATLQDWERFPGVVDYYSVPFIAPEKQGNPPVVRSAVLEVLFTICKSIHSAQPFMDAGQADKQKKLLDSTGFCSLLRFGGRKQRALLKFNHQPILYIMCKTGLTRAWVFAMAYLMSQYGIDYPEADRLLCQLRPFQPSPAQVEMALKFSTCMFKSRSAEGRSEERTYPKLLAQVLSLSPSYRSRLLSDLERLT</sequence>
<evidence type="ECO:0000313" key="3">
    <source>
        <dbReference type="Proteomes" id="UP000284403"/>
    </source>
</evidence>
<feature type="compositionally biased region" description="Polar residues" evidence="1">
    <location>
        <begin position="89"/>
        <end position="98"/>
    </location>
</feature>
<evidence type="ECO:0000256" key="1">
    <source>
        <dbReference type="SAM" id="MobiDB-lite"/>
    </source>
</evidence>
<feature type="region of interest" description="Disordered" evidence="1">
    <location>
        <begin position="80"/>
        <end position="120"/>
    </location>
</feature>
<keyword evidence="3" id="KW-1185">Reference proteome</keyword>
<comment type="caution">
    <text evidence="2">The sequence shown here is derived from an EMBL/GenBank/DDBJ whole genome shotgun (WGS) entry which is preliminary data.</text>
</comment>
<dbReference type="SUPFAM" id="SSF52799">
    <property type="entry name" value="(Phosphotyrosine protein) phosphatases II"/>
    <property type="match status" value="1"/>
</dbReference>